<feature type="binding site" evidence="7">
    <location>
        <position position="127"/>
    </location>
    <ligand>
        <name>Zn(2+)</name>
        <dbReference type="ChEBI" id="CHEBI:29105"/>
    </ligand>
</feature>
<feature type="binding site" evidence="6">
    <location>
        <begin position="310"/>
        <end position="312"/>
    </location>
    <ligand>
        <name>substrate</name>
    </ligand>
</feature>
<dbReference type="OrthoDB" id="9776488at2"/>
<evidence type="ECO:0000256" key="3">
    <source>
        <dbReference type="ARBA" id="ARBA00022801"/>
    </source>
</evidence>
<evidence type="ECO:0000256" key="5">
    <source>
        <dbReference type="PIRSR" id="PIRSR038994-1"/>
    </source>
</evidence>
<evidence type="ECO:0000256" key="1">
    <source>
        <dbReference type="ARBA" id="ARBA00010716"/>
    </source>
</evidence>
<dbReference type="PANTHER" id="PTHR11113:SF14">
    <property type="entry name" value="N-ACETYLGLUCOSAMINE-6-PHOSPHATE DEACETYLASE"/>
    <property type="match status" value="1"/>
</dbReference>
<dbReference type="SUPFAM" id="SSF51556">
    <property type="entry name" value="Metallo-dependent hydrolases"/>
    <property type="match status" value="1"/>
</dbReference>
<feature type="binding site" evidence="6">
    <location>
        <begin position="219"/>
        <end position="220"/>
    </location>
    <ligand>
        <name>substrate</name>
    </ligand>
</feature>
<organism evidence="9 10">
    <name type="scientific">Paenibacillus piri</name>
    <dbReference type="NCBI Taxonomy" id="2547395"/>
    <lineage>
        <taxon>Bacteria</taxon>
        <taxon>Bacillati</taxon>
        <taxon>Bacillota</taxon>
        <taxon>Bacilli</taxon>
        <taxon>Bacillales</taxon>
        <taxon>Paenibacillaceae</taxon>
        <taxon>Paenibacillus</taxon>
    </lineage>
</organism>
<keyword evidence="4" id="KW-0119">Carbohydrate metabolism</keyword>
<dbReference type="PANTHER" id="PTHR11113">
    <property type="entry name" value="N-ACETYLGLUCOSAMINE-6-PHOSPHATE DEACETYLASE"/>
    <property type="match status" value="1"/>
</dbReference>
<dbReference type="Proteomes" id="UP000295636">
    <property type="component" value="Unassembled WGS sequence"/>
</dbReference>
<evidence type="ECO:0000256" key="6">
    <source>
        <dbReference type="PIRSR" id="PIRSR038994-2"/>
    </source>
</evidence>
<gene>
    <name evidence="9" type="ORF">E1757_00965</name>
</gene>
<keyword evidence="10" id="KW-1185">Reference proteome</keyword>
<dbReference type="GO" id="GO:0006046">
    <property type="term" value="P:N-acetylglucosamine catabolic process"/>
    <property type="evidence" value="ECO:0007669"/>
    <property type="project" value="TreeGrafter"/>
</dbReference>
<evidence type="ECO:0000256" key="2">
    <source>
        <dbReference type="ARBA" id="ARBA00022723"/>
    </source>
</evidence>
<feature type="binding site" evidence="6">
    <location>
        <position position="140"/>
    </location>
    <ligand>
        <name>substrate</name>
    </ligand>
</feature>
<dbReference type="GO" id="GO:0046872">
    <property type="term" value="F:metal ion binding"/>
    <property type="evidence" value="ECO:0007669"/>
    <property type="project" value="UniProtKB-KW"/>
</dbReference>
<feature type="active site" description="Proton donor/acceptor" evidence="5">
    <location>
        <position position="273"/>
    </location>
</feature>
<feature type="binding site" evidence="7">
    <location>
        <position position="216"/>
    </location>
    <ligand>
        <name>Zn(2+)</name>
        <dbReference type="ChEBI" id="CHEBI:29105"/>
    </ligand>
</feature>
<evidence type="ECO:0000313" key="9">
    <source>
        <dbReference type="EMBL" id="TDG00243.1"/>
    </source>
</evidence>
<feature type="domain" description="Amidohydrolase-related" evidence="8">
    <location>
        <begin position="46"/>
        <end position="383"/>
    </location>
</feature>
<dbReference type="AlphaFoldDB" id="A0A4R5KXD5"/>
<dbReference type="InterPro" id="IPR032466">
    <property type="entry name" value="Metal_Hydrolase"/>
</dbReference>
<dbReference type="EMBL" id="SMRT01000001">
    <property type="protein sequence ID" value="TDG00243.1"/>
    <property type="molecule type" value="Genomic_DNA"/>
</dbReference>
<comment type="cofactor">
    <cofactor evidence="7">
        <name>a divalent metal cation</name>
        <dbReference type="ChEBI" id="CHEBI:60240"/>
    </cofactor>
    <text evidence="7">Binds 1 divalent metal cation per subunit.</text>
</comment>
<evidence type="ECO:0000259" key="8">
    <source>
        <dbReference type="Pfam" id="PF01979"/>
    </source>
</evidence>
<feature type="binding site" evidence="7">
    <location>
        <position position="195"/>
    </location>
    <ligand>
        <name>Zn(2+)</name>
        <dbReference type="ChEBI" id="CHEBI:29105"/>
    </ligand>
</feature>
<comment type="similarity">
    <text evidence="1 4">Belongs to the metallo-dependent hydrolases superfamily. NagA family.</text>
</comment>
<evidence type="ECO:0000313" key="10">
    <source>
        <dbReference type="Proteomes" id="UP000295636"/>
    </source>
</evidence>
<sequence length="391" mass="42427">MSGHPQQIDGIHILTGEPIRLWIDAMGQIAKTERLTLQPNNKLDWLAPGLVDLQINGHGGIDLNTPALTVQAVKDITRKLWLEGVTTFCPTIITNNDDAIEQMVRTIAEAYSSDPLIARSIAGIHLEGPFISPEDGARGAHGKQYVKAPDWELFQRWQHAAGGLIRIVTLSPEWDGAYEFIEKCARSGVIVSIGHTAASPEQIGRAVAAGARMSTHLGNGAHLWLPRHPNYIWEQLAQEALWTCAIADGFHLPASVLKVFMKAKGEQLMLVSDAVYLSGLAAGEYETHIGGTVVLSPEGRLHMADNPGLLAGSAQMLTFGIDYLVRSGLCTEGHAWEMASIRPARFMDLPVQHGLSVGAPADLVLYNRQDGRISMQTVIKNGHRVECGDPG</sequence>
<dbReference type="InterPro" id="IPR006680">
    <property type="entry name" value="Amidohydro-rel"/>
</dbReference>
<feature type="binding site" evidence="6">
    <location>
        <position position="251"/>
    </location>
    <ligand>
        <name>substrate</name>
    </ligand>
</feature>
<comment type="caution">
    <text evidence="9">The sequence shown here is derived from an EMBL/GenBank/DDBJ whole genome shotgun (WGS) entry which is preliminary data.</text>
</comment>
<dbReference type="InterPro" id="IPR003764">
    <property type="entry name" value="GlcNAc_6-P_deAcase"/>
</dbReference>
<evidence type="ECO:0000256" key="4">
    <source>
        <dbReference type="PIRNR" id="PIRNR038994"/>
    </source>
</evidence>
<keyword evidence="2 7" id="KW-0479">Metal-binding</keyword>
<feature type="binding site" evidence="6">
    <location>
        <position position="227"/>
    </location>
    <ligand>
        <name>substrate</name>
    </ligand>
</feature>
<accession>A0A4R5KXD5</accession>
<dbReference type="PIRSF" id="PIRSF038994">
    <property type="entry name" value="NagA"/>
    <property type="match status" value="1"/>
</dbReference>
<name>A0A4R5KXD5_9BACL</name>
<protein>
    <submittedName>
        <fullName evidence="9">N-acetylglucosamine-6-phosphate deacetylase</fullName>
    </submittedName>
</protein>
<evidence type="ECO:0000256" key="7">
    <source>
        <dbReference type="PIRSR" id="PIRSR038994-3"/>
    </source>
</evidence>
<dbReference type="RefSeq" id="WP_133224952.1">
    <property type="nucleotide sequence ID" value="NZ_SMRT01000001.1"/>
</dbReference>
<keyword evidence="3 4" id="KW-0378">Hydrolase</keyword>
<proteinExistence type="inferred from homology"/>
<dbReference type="Pfam" id="PF01979">
    <property type="entry name" value="Amidohydro_1"/>
    <property type="match status" value="1"/>
</dbReference>
<dbReference type="Gene3D" id="3.20.20.140">
    <property type="entry name" value="Metal-dependent hydrolases"/>
    <property type="match status" value="1"/>
</dbReference>
<reference evidence="9 10" key="1">
    <citation type="submission" date="2019-03" db="EMBL/GenBank/DDBJ databases">
        <title>This is whole genome sequence of Paenibacillus sp MS74 strain.</title>
        <authorList>
            <person name="Trinh H.N."/>
        </authorList>
    </citation>
    <scope>NUCLEOTIDE SEQUENCE [LARGE SCALE GENOMIC DNA]</scope>
    <source>
        <strain evidence="9 10">MS74</strain>
    </source>
</reference>
<dbReference type="GO" id="GO:0008448">
    <property type="term" value="F:N-acetylglucosamine-6-phosphate deacetylase activity"/>
    <property type="evidence" value="ECO:0007669"/>
    <property type="project" value="InterPro"/>
</dbReference>